<feature type="domain" description="Four-carbon acid sugar kinase nucleotide binding" evidence="8">
    <location>
        <begin position="304"/>
        <end position="466"/>
    </location>
</feature>
<evidence type="ECO:0000256" key="2">
    <source>
        <dbReference type="ARBA" id="ARBA00022679"/>
    </source>
</evidence>
<protein>
    <submittedName>
        <fullName evidence="9">Uncharacterized protein YgbK (DUF1537 family)</fullName>
    </submittedName>
</protein>
<keyword evidence="5" id="KW-0067">ATP-binding</keyword>
<dbReference type="InterPro" id="IPR031475">
    <property type="entry name" value="NBD_C"/>
</dbReference>
<name>A0ABT9WS04_9BACI</name>
<dbReference type="InterPro" id="IPR010737">
    <property type="entry name" value="4-carb_acid_sugar_kinase_N"/>
</dbReference>
<dbReference type="Gene3D" id="3.40.980.20">
    <property type="entry name" value="Four-carbon acid sugar kinase, nucleotide binding domain"/>
    <property type="match status" value="1"/>
</dbReference>
<accession>A0ABT9WS04</accession>
<dbReference type="Gene3D" id="3.40.50.10840">
    <property type="entry name" value="Putative sugar-binding, N-terminal domain"/>
    <property type="match status" value="1"/>
</dbReference>
<dbReference type="SUPFAM" id="SSF142764">
    <property type="entry name" value="YgbK-like"/>
    <property type="match status" value="1"/>
</dbReference>
<dbReference type="RefSeq" id="WP_307228946.1">
    <property type="nucleotide sequence ID" value="NZ_JAUSTT010000010.1"/>
</dbReference>
<evidence type="ECO:0000256" key="5">
    <source>
        <dbReference type="ARBA" id="ARBA00022840"/>
    </source>
</evidence>
<keyword evidence="10" id="KW-1185">Reference proteome</keyword>
<dbReference type="InterPro" id="IPR042213">
    <property type="entry name" value="NBD_C_sf"/>
</dbReference>
<feature type="domain" description="Four-carbon acid sugar kinase N-terminal" evidence="7">
    <location>
        <begin position="37"/>
        <end position="277"/>
    </location>
</feature>
<dbReference type="Pfam" id="PF17042">
    <property type="entry name" value="NBD_C"/>
    <property type="match status" value="1"/>
</dbReference>
<evidence type="ECO:0000256" key="1">
    <source>
        <dbReference type="ARBA" id="ARBA00005715"/>
    </source>
</evidence>
<comment type="caution">
    <text evidence="9">The sequence shown here is derived from an EMBL/GenBank/DDBJ whole genome shotgun (WGS) entry which is preliminary data.</text>
</comment>
<sequence>MNKTLQSMYEKLITTTEGSQRREDILNHLKQSNHKFIVLDDDPTGVQTVHDVYVITSWEKEWIREGLSDDRNVLYILTNTRSYAPERTEKINQEIIRNIVEICKELHIDFSIISRSDSTLRGHYPLEISVIEKTLAEKSNWEIAGHLIIPAFFEGKRYTLDNTHYLFEENTFVPVNETEFANDAVFGFSTANLPKWVAEKTAGVYQAKDVLTISINDIRQGGIDKVRTILLSAKKNQPIVVNAANYDDLDVVSLAVLQAISHGKRFLFRTAASFVKSIGGIENKQFLTASKLVAKSNGGQYGGLLIVGSHTKKTTNQLTDLFSQLHVRSIEVNIEKILNPLKRQGEFRRVCELLRQYILSGEDTVIYTSRKVIKTANKLENLHYSQTISSILVDVVRSLTATPKFIMAKGGITSSDIATKALEIKKAKILGQAAAGVPVLLTGKESRFRGIPYIVFPGNVGNRNTLTDIFTKLLSLTNEKGRSSWQNKK</sequence>
<evidence type="ECO:0000256" key="4">
    <source>
        <dbReference type="ARBA" id="ARBA00022777"/>
    </source>
</evidence>
<dbReference type="Proteomes" id="UP001223586">
    <property type="component" value="Unassembled WGS sequence"/>
</dbReference>
<evidence type="ECO:0000256" key="6">
    <source>
        <dbReference type="ARBA" id="ARBA00023277"/>
    </source>
</evidence>
<organism evidence="9 10">
    <name type="scientific">Bacillus chungangensis</name>
    <dbReference type="NCBI Taxonomy" id="587633"/>
    <lineage>
        <taxon>Bacteria</taxon>
        <taxon>Bacillati</taxon>
        <taxon>Bacillota</taxon>
        <taxon>Bacilli</taxon>
        <taxon>Bacillales</taxon>
        <taxon>Bacillaceae</taxon>
        <taxon>Bacillus</taxon>
    </lineage>
</organism>
<dbReference type="InterPro" id="IPR037051">
    <property type="entry name" value="4-carb_acid_sugar_kinase_N_sf"/>
</dbReference>
<evidence type="ECO:0000313" key="10">
    <source>
        <dbReference type="Proteomes" id="UP001223586"/>
    </source>
</evidence>
<proteinExistence type="inferred from homology"/>
<evidence type="ECO:0000256" key="3">
    <source>
        <dbReference type="ARBA" id="ARBA00022741"/>
    </source>
</evidence>
<comment type="similarity">
    <text evidence="1">Belongs to the four-carbon acid sugar kinase family.</text>
</comment>
<keyword evidence="6" id="KW-0119">Carbohydrate metabolism</keyword>
<evidence type="ECO:0000313" key="9">
    <source>
        <dbReference type="EMBL" id="MDQ0176079.1"/>
    </source>
</evidence>
<keyword evidence="4" id="KW-0418">Kinase</keyword>
<gene>
    <name evidence="9" type="ORF">J2S08_001915</name>
</gene>
<evidence type="ECO:0000259" key="7">
    <source>
        <dbReference type="Pfam" id="PF07005"/>
    </source>
</evidence>
<reference evidence="9 10" key="1">
    <citation type="submission" date="2023-07" db="EMBL/GenBank/DDBJ databases">
        <title>Genomic Encyclopedia of Type Strains, Phase IV (KMG-IV): sequencing the most valuable type-strain genomes for metagenomic binning, comparative biology and taxonomic classification.</title>
        <authorList>
            <person name="Goeker M."/>
        </authorList>
    </citation>
    <scope>NUCLEOTIDE SEQUENCE [LARGE SCALE GENOMIC DNA]</scope>
    <source>
        <strain evidence="9 10">DSM 23837</strain>
    </source>
</reference>
<evidence type="ECO:0000259" key="8">
    <source>
        <dbReference type="Pfam" id="PF17042"/>
    </source>
</evidence>
<keyword evidence="2" id="KW-0808">Transferase</keyword>
<keyword evidence="3" id="KW-0547">Nucleotide-binding</keyword>
<dbReference type="EMBL" id="JAUSTT010000010">
    <property type="protein sequence ID" value="MDQ0176079.1"/>
    <property type="molecule type" value="Genomic_DNA"/>
</dbReference>
<dbReference type="Pfam" id="PF07005">
    <property type="entry name" value="SBD_N"/>
    <property type="match status" value="1"/>
</dbReference>